<organism evidence="10 11">
    <name type="scientific">Nocardioides cavernae</name>
    <dbReference type="NCBI Taxonomy" id="1921566"/>
    <lineage>
        <taxon>Bacteria</taxon>
        <taxon>Bacillati</taxon>
        <taxon>Actinomycetota</taxon>
        <taxon>Actinomycetes</taxon>
        <taxon>Propionibacteriales</taxon>
        <taxon>Nocardioidaceae</taxon>
        <taxon>Nocardioides</taxon>
    </lineage>
</organism>
<evidence type="ECO:0000256" key="3">
    <source>
        <dbReference type="ARBA" id="ARBA00022741"/>
    </source>
</evidence>
<dbReference type="InterPro" id="IPR017438">
    <property type="entry name" value="ATP-NAD_kinase_N"/>
</dbReference>
<dbReference type="RefSeq" id="WP_179620798.1">
    <property type="nucleotide sequence ID" value="NZ_JACCBW010000003.1"/>
</dbReference>
<dbReference type="HAMAP" id="MF_00361">
    <property type="entry name" value="NAD_kinase"/>
    <property type="match status" value="1"/>
</dbReference>
<dbReference type="InterPro" id="IPR017437">
    <property type="entry name" value="ATP-NAD_kinase_PpnK-typ_C"/>
</dbReference>
<keyword evidence="3 9" id="KW-0547">Nucleotide-binding</keyword>
<evidence type="ECO:0000256" key="1">
    <source>
        <dbReference type="ARBA" id="ARBA00022490"/>
    </source>
</evidence>
<evidence type="ECO:0000313" key="11">
    <source>
        <dbReference type="Proteomes" id="UP000549911"/>
    </source>
</evidence>
<comment type="catalytic activity">
    <reaction evidence="8 9">
        <text>NAD(+) + ATP = ADP + NADP(+) + H(+)</text>
        <dbReference type="Rhea" id="RHEA:18629"/>
        <dbReference type="ChEBI" id="CHEBI:15378"/>
        <dbReference type="ChEBI" id="CHEBI:30616"/>
        <dbReference type="ChEBI" id="CHEBI:57540"/>
        <dbReference type="ChEBI" id="CHEBI:58349"/>
        <dbReference type="ChEBI" id="CHEBI:456216"/>
        <dbReference type="EC" id="2.7.1.23"/>
    </reaction>
</comment>
<feature type="binding site" evidence="9">
    <location>
        <begin position="157"/>
        <end position="158"/>
    </location>
    <ligand>
        <name>NAD(+)</name>
        <dbReference type="ChEBI" id="CHEBI:57540"/>
    </ligand>
</feature>
<comment type="function">
    <text evidence="9">Involved in the regulation of the intracellular balance of NAD and NADP, and is a key enzyme in the biosynthesis of NADP. Catalyzes specifically the phosphorylation on 2'-hydroxyl of the adenosine moiety of NAD to yield NADP.</text>
</comment>
<dbReference type="GO" id="GO:0006741">
    <property type="term" value="P:NADP+ biosynthetic process"/>
    <property type="evidence" value="ECO:0007669"/>
    <property type="project" value="UniProtKB-UniRule"/>
</dbReference>
<sequence length="319" mass="34280">MTVETSASPQRRVLVLAHTGREEVREVARACVQALTTHGVGVRLLVDEAADLGLEAEDGLVETTAPDDVPGEDCELVLVIGGDGSILRAAELTHETSTPLLGINLGHVGFLAEAEPEDVDATIASIVARDYTAEDRLTLDVRVKVDNETMFSTFALNEASVEKAARERMLEVVVEVDDRPLSRWGCDGVVCATPTGSTAYNFSAGGPVVWPEVEALLMVPLSAHALFARPMVVAPTSVLAVEVLSNTEGSGVLWCDGRRTVDLPPGARIEVRRGARPVRLVRLHRAPFTDRLVAKFGLPVEGWRGAAERRRRDGGEHDA</sequence>
<dbReference type="Gene3D" id="2.60.200.30">
    <property type="entry name" value="Probable inorganic polyphosphate/atp-NAD kinase, domain 2"/>
    <property type="match status" value="1"/>
</dbReference>
<dbReference type="EMBL" id="JACCBW010000003">
    <property type="protein sequence ID" value="NYE38186.1"/>
    <property type="molecule type" value="Genomic_DNA"/>
</dbReference>
<evidence type="ECO:0000256" key="4">
    <source>
        <dbReference type="ARBA" id="ARBA00022777"/>
    </source>
</evidence>
<dbReference type="Gene3D" id="3.40.50.10330">
    <property type="entry name" value="Probable inorganic polyphosphate/atp-NAD kinase, domain 1"/>
    <property type="match status" value="1"/>
</dbReference>
<evidence type="ECO:0000256" key="8">
    <source>
        <dbReference type="ARBA" id="ARBA00047925"/>
    </source>
</evidence>
<keyword evidence="4 9" id="KW-0418">Kinase</keyword>
<comment type="cofactor">
    <cofactor evidence="9">
        <name>a divalent metal cation</name>
        <dbReference type="ChEBI" id="CHEBI:60240"/>
    </cofactor>
</comment>
<keyword evidence="2 9" id="KW-0808">Transferase</keyword>
<keyword evidence="7 9" id="KW-0520">NAD</keyword>
<reference evidence="10 11" key="2">
    <citation type="submission" date="2020-08" db="EMBL/GenBank/DDBJ databases">
        <title>The Agave Microbiome: Exploring the role of microbial communities in plant adaptations to desert environments.</title>
        <authorList>
            <person name="Partida-Martinez L.P."/>
        </authorList>
    </citation>
    <scope>NUCLEOTIDE SEQUENCE [LARGE SCALE GENOMIC DNA]</scope>
    <source>
        <strain evidence="10 11">AT2.17</strain>
    </source>
</reference>
<keyword evidence="5 9" id="KW-0067">ATP-binding</keyword>
<dbReference type="PANTHER" id="PTHR20275:SF0">
    <property type="entry name" value="NAD KINASE"/>
    <property type="match status" value="1"/>
</dbReference>
<evidence type="ECO:0000313" key="10">
    <source>
        <dbReference type="EMBL" id="NYE38186.1"/>
    </source>
</evidence>
<dbReference type="SUPFAM" id="SSF111331">
    <property type="entry name" value="NAD kinase/diacylglycerol kinase-like"/>
    <property type="match status" value="1"/>
</dbReference>
<feature type="active site" description="Proton acceptor" evidence="9">
    <location>
        <position position="83"/>
    </location>
</feature>
<dbReference type="Pfam" id="PF01513">
    <property type="entry name" value="NAD_kinase"/>
    <property type="match status" value="1"/>
</dbReference>
<evidence type="ECO:0000256" key="9">
    <source>
        <dbReference type="HAMAP-Rule" id="MF_00361"/>
    </source>
</evidence>
<dbReference type="GO" id="GO:0019674">
    <property type="term" value="P:NAD+ metabolic process"/>
    <property type="evidence" value="ECO:0007669"/>
    <property type="project" value="InterPro"/>
</dbReference>
<dbReference type="GO" id="GO:0046872">
    <property type="term" value="F:metal ion binding"/>
    <property type="evidence" value="ECO:0007669"/>
    <property type="project" value="UniProtKB-UniRule"/>
</dbReference>
<dbReference type="EC" id="2.7.1.23" evidence="9"/>
<evidence type="ECO:0000256" key="6">
    <source>
        <dbReference type="ARBA" id="ARBA00022857"/>
    </source>
</evidence>
<keyword evidence="11" id="KW-1185">Reference proteome</keyword>
<dbReference type="InterPro" id="IPR002504">
    <property type="entry name" value="NADK"/>
</dbReference>
<comment type="caution">
    <text evidence="10">The sequence shown here is derived from an EMBL/GenBank/DDBJ whole genome shotgun (WGS) entry which is preliminary data.</text>
</comment>
<dbReference type="GO" id="GO:0003951">
    <property type="term" value="F:NAD+ kinase activity"/>
    <property type="evidence" value="ECO:0007669"/>
    <property type="project" value="UniProtKB-UniRule"/>
</dbReference>
<comment type="caution">
    <text evidence="9">Lacks conserved residue(s) required for the propagation of feature annotation.</text>
</comment>
<dbReference type="GO" id="GO:0051287">
    <property type="term" value="F:NAD binding"/>
    <property type="evidence" value="ECO:0007669"/>
    <property type="project" value="UniProtKB-ARBA"/>
</dbReference>
<keyword evidence="6 9" id="KW-0521">NADP</keyword>
<dbReference type="FunFam" id="2.60.200.30:FF:000007">
    <property type="entry name" value="NAD kinase"/>
    <property type="match status" value="1"/>
</dbReference>
<dbReference type="GO" id="GO:0005737">
    <property type="term" value="C:cytoplasm"/>
    <property type="evidence" value="ECO:0007669"/>
    <property type="project" value="UniProtKB-SubCell"/>
</dbReference>
<dbReference type="AlphaFoldDB" id="A0A7Y9KQZ8"/>
<proteinExistence type="inferred from homology"/>
<dbReference type="NCBIfam" id="NF002892">
    <property type="entry name" value="PRK03372.1"/>
    <property type="match status" value="1"/>
</dbReference>
<dbReference type="PANTHER" id="PTHR20275">
    <property type="entry name" value="NAD KINASE"/>
    <property type="match status" value="1"/>
</dbReference>
<accession>A0A7Y9KQZ8</accession>
<feature type="binding site" evidence="9">
    <location>
        <begin position="198"/>
        <end position="203"/>
    </location>
    <ligand>
        <name>NAD(+)</name>
        <dbReference type="ChEBI" id="CHEBI:57540"/>
    </ligand>
</feature>
<protein>
    <recommendedName>
        <fullName evidence="9">NAD kinase</fullName>
        <ecNumber evidence="9">2.7.1.23</ecNumber>
    </recommendedName>
    <alternativeName>
        <fullName evidence="9">ATP-dependent NAD kinase</fullName>
    </alternativeName>
</protein>
<dbReference type="Proteomes" id="UP000549911">
    <property type="component" value="Unassembled WGS sequence"/>
</dbReference>
<keyword evidence="1 9" id="KW-0963">Cytoplasm</keyword>
<feature type="binding site" evidence="9">
    <location>
        <begin position="83"/>
        <end position="84"/>
    </location>
    <ligand>
        <name>NAD(+)</name>
        <dbReference type="ChEBI" id="CHEBI:57540"/>
    </ligand>
</feature>
<feature type="binding site" evidence="9">
    <location>
        <position position="187"/>
    </location>
    <ligand>
        <name>NAD(+)</name>
        <dbReference type="ChEBI" id="CHEBI:57540"/>
    </ligand>
</feature>
<name>A0A7Y9KQZ8_9ACTN</name>
<comment type="subcellular location">
    <subcellularLocation>
        <location evidence="9">Cytoplasm</location>
    </subcellularLocation>
</comment>
<evidence type="ECO:0000256" key="5">
    <source>
        <dbReference type="ARBA" id="ARBA00022840"/>
    </source>
</evidence>
<feature type="binding site" evidence="9">
    <location>
        <position position="168"/>
    </location>
    <ligand>
        <name>NAD(+)</name>
        <dbReference type="ChEBI" id="CHEBI:57540"/>
    </ligand>
</feature>
<dbReference type="Pfam" id="PF20143">
    <property type="entry name" value="NAD_kinase_C"/>
    <property type="match status" value="1"/>
</dbReference>
<comment type="similarity">
    <text evidence="9">Belongs to the NAD kinase family.</text>
</comment>
<feature type="binding site" evidence="9">
    <location>
        <position position="88"/>
    </location>
    <ligand>
        <name>NAD(+)</name>
        <dbReference type="ChEBI" id="CHEBI:57540"/>
    </ligand>
</feature>
<evidence type="ECO:0000256" key="7">
    <source>
        <dbReference type="ARBA" id="ARBA00023027"/>
    </source>
</evidence>
<reference evidence="10 11" key="1">
    <citation type="submission" date="2020-07" db="EMBL/GenBank/DDBJ databases">
        <authorList>
            <person name="Partida-Martinez L."/>
            <person name="Huntemann M."/>
            <person name="Clum A."/>
            <person name="Wang J."/>
            <person name="Palaniappan K."/>
            <person name="Ritter S."/>
            <person name="Chen I.-M."/>
            <person name="Stamatis D."/>
            <person name="Reddy T."/>
            <person name="O'Malley R."/>
            <person name="Daum C."/>
            <person name="Shapiro N."/>
            <person name="Ivanova N."/>
            <person name="Kyrpides N."/>
            <person name="Woyke T."/>
        </authorList>
    </citation>
    <scope>NUCLEOTIDE SEQUENCE [LARGE SCALE GENOMIC DNA]</scope>
    <source>
        <strain evidence="10 11">AT2.17</strain>
    </source>
</reference>
<dbReference type="GO" id="GO:0005524">
    <property type="term" value="F:ATP binding"/>
    <property type="evidence" value="ECO:0007669"/>
    <property type="project" value="UniProtKB-KW"/>
</dbReference>
<gene>
    <name evidence="9" type="primary">nadK</name>
    <name evidence="10" type="ORF">F4692_003331</name>
</gene>
<evidence type="ECO:0000256" key="2">
    <source>
        <dbReference type="ARBA" id="ARBA00022679"/>
    </source>
</evidence>
<dbReference type="InterPro" id="IPR016064">
    <property type="entry name" value="NAD/diacylglycerol_kinase_sf"/>
</dbReference>